<dbReference type="GO" id="GO:0005741">
    <property type="term" value="C:mitochondrial outer membrane"/>
    <property type="evidence" value="ECO:0007669"/>
    <property type="project" value="UniProtKB-SubCell"/>
</dbReference>
<dbReference type="AlphaFoldDB" id="T0SC34"/>
<evidence type="ECO:0000256" key="12">
    <source>
        <dbReference type="ARBA" id="ARBA00023128"/>
    </source>
</evidence>
<keyword evidence="10" id="KW-1133">Transmembrane helix</keyword>
<evidence type="ECO:0000256" key="9">
    <source>
        <dbReference type="ARBA" id="ARBA00022824"/>
    </source>
</evidence>
<evidence type="ECO:0000256" key="15">
    <source>
        <dbReference type="ARBA" id="ARBA00039397"/>
    </source>
</evidence>
<dbReference type="Proteomes" id="UP000030762">
    <property type="component" value="Unassembled WGS sequence"/>
</dbReference>
<dbReference type="Gene3D" id="1.20.120.550">
    <property type="entry name" value="Membrane associated eicosanoid/glutathione metabolism-like domain"/>
    <property type="match status" value="1"/>
</dbReference>
<evidence type="ECO:0000256" key="7">
    <source>
        <dbReference type="ARBA" id="ARBA00022692"/>
    </source>
</evidence>
<evidence type="ECO:0000256" key="5">
    <source>
        <dbReference type="ARBA" id="ARBA00012452"/>
    </source>
</evidence>
<dbReference type="InterPro" id="IPR040162">
    <property type="entry name" value="MGST1-like"/>
</dbReference>
<reference evidence="17 18" key="1">
    <citation type="submission" date="2012-04" db="EMBL/GenBank/DDBJ databases">
        <title>The Genome Sequence of Saprolegnia declina VS20.</title>
        <authorList>
            <consortium name="The Broad Institute Genome Sequencing Platform"/>
            <person name="Russ C."/>
            <person name="Nusbaum C."/>
            <person name="Tyler B."/>
            <person name="van West P."/>
            <person name="Dieguez-Uribeondo J."/>
            <person name="de Bruijn I."/>
            <person name="Tripathy S."/>
            <person name="Jiang R."/>
            <person name="Young S.K."/>
            <person name="Zeng Q."/>
            <person name="Gargeya S."/>
            <person name="Fitzgerald M."/>
            <person name="Haas B."/>
            <person name="Abouelleil A."/>
            <person name="Alvarado L."/>
            <person name="Arachchi H.M."/>
            <person name="Berlin A."/>
            <person name="Chapman S.B."/>
            <person name="Goldberg J."/>
            <person name="Griggs A."/>
            <person name="Gujja S."/>
            <person name="Hansen M."/>
            <person name="Howarth C."/>
            <person name="Imamovic A."/>
            <person name="Larimer J."/>
            <person name="McCowen C."/>
            <person name="Montmayeur A."/>
            <person name="Murphy C."/>
            <person name="Neiman D."/>
            <person name="Pearson M."/>
            <person name="Priest M."/>
            <person name="Roberts A."/>
            <person name="Saif S."/>
            <person name="Shea T."/>
            <person name="Sisk P."/>
            <person name="Sykes S."/>
            <person name="Wortman J."/>
            <person name="Nusbaum C."/>
            <person name="Birren B."/>
        </authorList>
    </citation>
    <scope>NUCLEOTIDE SEQUENCE [LARGE SCALE GENOMIC DNA]</scope>
    <source>
        <strain evidence="17 18">VS20</strain>
    </source>
</reference>
<dbReference type="RefSeq" id="XP_008606051.1">
    <property type="nucleotide sequence ID" value="XM_008607829.1"/>
</dbReference>
<evidence type="ECO:0000256" key="6">
    <source>
        <dbReference type="ARBA" id="ARBA00022679"/>
    </source>
</evidence>
<evidence type="ECO:0000256" key="3">
    <source>
        <dbReference type="ARBA" id="ARBA00004477"/>
    </source>
</evidence>
<dbReference type="GO" id="GO:0004364">
    <property type="term" value="F:glutathione transferase activity"/>
    <property type="evidence" value="ECO:0007669"/>
    <property type="project" value="UniProtKB-EC"/>
</dbReference>
<keyword evidence="12" id="KW-0496">Mitochondrion</keyword>
<comment type="subcellular location">
    <subcellularLocation>
        <location evidence="3">Endoplasmic reticulum membrane</location>
        <topology evidence="3">Multi-pass membrane protein</topology>
    </subcellularLocation>
    <subcellularLocation>
        <location evidence="2">Mitochondrion outer membrane</location>
    </subcellularLocation>
</comment>
<dbReference type="EMBL" id="JH767136">
    <property type="protein sequence ID" value="EQC40352.1"/>
    <property type="molecule type" value="Genomic_DNA"/>
</dbReference>
<comment type="function">
    <text evidence="1">Conjugation of reduced glutathione to a wide number of exogenous and endogenous hydrophobic electrophiles.</text>
</comment>
<dbReference type="PANTHER" id="PTHR10689">
    <property type="entry name" value="MICROSOMAL GLUTATHIONE S-TRANSFERASE 1"/>
    <property type="match status" value="1"/>
</dbReference>
<evidence type="ECO:0000256" key="16">
    <source>
        <dbReference type="ARBA" id="ARBA00049385"/>
    </source>
</evidence>
<dbReference type="eggNOG" id="ENOG502S7NS">
    <property type="taxonomic scope" value="Eukaryota"/>
</dbReference>
<dbReference type="VEuPathDB" id="FungiDB:SDRG_02253"/>
<name>T0SC34_SAPDV</name>
<comment type="similarity">
    <text evidence="4">Belongs to the MAPEG family.</text>
</comment>
<keyword evidence="6" id="KW-0808">Transferase</keyword>
<evidence type="ECO:0000313" key="17">
    <source>
        <dbReference type="EMBL" id="EQC40352.1"/>
    </source>
</evidence>
<protein>
    <recommendedName>
        <fullName evidence="15">Microsomal glutathione S-transferase 1</fullName>
        <ecNumber evidence="5">2.5.1.18</ecNumber>
    </recommendedName>
</protein>
<dbReference type="OMA" id="MACWMSG"/>
<comment type="catalytic activity">
    <reaction evidence="16">
        <text>RX + glutathione = an S-substituted glutathione + a halide anion + H(+)</text>
        <dbReference type="Rhea" id="RHEA:16437"/>
        <dbReference type="ChEBI" id="CHEBI:15378"/>
        <dbReference type="ChEBI" id="CHEBI:16042"/>
        <dbReference type="ChEBI" id="CHEBI:17792"/>
        <dbReference type="ChEBI" id="CHEBI:57925"/>
        <dbReference type="ChEBI" id="CHEBI:90779"/>
        <dbReference type="EC" id="2.5.1.18"/>
    </reaction>
    <physiologicalReaction direction="left-to-right" evidence="16">
        <dbReference type="Rhea" id="RHEA:16438"/>
    </physiologicalReaction>
</comment>
<dbReference type="GeneID" id="19942980"/>
<evidence type="ECO:0000256" key="1">
    <source>
        <dbReference type="ARBA" id="ARBA00003701"/>
    </source>
</evidence>
<keyword evidence="7" id="KW-0812">Transmembrane</keyword>
<dbReference type="STRING" id="1156394.T0SC34"/>
<evidence type="ECO:0000256" key="2">
    <source>
        <dbReference type="ARBA" id="ARBA00004294"/>
    </source>
</evidence>
<dbReference type="OrthoDB" id="193139at2759"/>
<evidence type="ECO:0000256" key="14">
    <source>
        <dbReference type="ARBA" id="ARBA00038540"/>
    </source>
</evidence>
<evidence type="ECO:0000256" key="10">
    <source>
        <dbReference type="ARBA" id="ARBA00022989"/>
    </source>
</evidence>
<dbReference type="Pfam" id="PF01124">
    <property type="entry name" value="MAPEG"/>
    <property type="match status" value="1"/>
</dbReference>
<evidence type="ECO:0000256" key="11">
    <source>
        <dbReference type="ARBA" id="ARBA00022990"/>
    </source>
</evidence>
<proteinExistence type="inferred from homology"/>
<dbReference type="InterPro" id="IPR001129">
    <property type="entry name" value="Membr-assoc_MAPEG"/>
</dbReference>
<organism evidence="17 18">
    <name type="scientific">Saprolegnia diclina (strain VS20)</name>
    <dbReference type="NCBI Taxonomy" id="1156394"/>
    <lineage>
        <taxon>Eukaryota</taxon>
        <taxon>Sar</taxon>
        <taxon>Stramenopiles</taxon>
        <taxon>Oomycota</taxon>
        <taxon>Saprolegniomycetes</taxon>
        <taxon>Saprolegniales</taxon>
        <taxon>Saprolegniaceae</taxon>
        <taxon>Saprolegnia</taxon>
    </lineage>
</organism>
<keyword evidence="8" id="KW-1000">Mitochondrion outer membrane</keyword>
<keyword evidence="9" id="KW-0256">Endoplasmic reticulum</keyword>
<accession>T0SC34</accession>
<gene>
    <name evidence="17" type="ORF">SDRG_02253</name>
</gene>
<dbReference type="InterPro" id="IPR023352">
    <property type="entry name" value="MAPEG-like_dom_sf"/>
</dbReference>
<dbReference type="EC" id="2.5.1.18" evidence="5"/>
<evidence type="ECO:0000256" key="13">
    <source>
        <dbReference type="ARBA" id="ARBA00023136"/>
    </source>
</evidence>
<comment type="subunit">
    <text evidence="14">Homotrimer; The trimer binds only one molecule of glutathione.</text>
</comment>
<keyword evidence="11" id="KW-0007">Acetylation</keyword>
<evidence type="ECO:0000313" key="18">
    <source>
        <dbReference type="Proteomes" id="UP000030762"/>
    </source>
</evidence>
<dbReference type="InParanoid" id="T0SC34"/>
<evidence type="ECO:0000256" key="8">
    <source>
        <dbReference type="ARBA" id="ARBA00022787"/>
    </source>
</evidence>
<dbReference type="SUPFAM" id="SSF161084">
    <property type="entry name" value="MAPEG domain-like"/>
    <property type="match status" value="1"/>
</dbReference>
<dbReference type="GO" id="GO:0005789">
    <property type="term" value="C:endoplasmic reticulum membrane"/>
    <property type="evidence" value="ECO:0007669"/>
    <property type="project" value="UniProtKB-SubCell"/>
</dbReference>
<dbReference type="PANTHER" id="PTHR10689:SF6">
    <property type="entry name" value="MICROSOMAL GLUTATHIONE S-TRANSFERASE 1"/>
    <property type="match status" value="1"/>
</dbReference>
<sequence length="162" mass="17074">MLSASKAWVASSVVLYTKCLVTTAIQGGKRFAAGSRPPEDKILTQFNPTKQAQTFDTAAATAAAREQDIRWERIVRNDLENIPIGLLVAWGAVQSGGVEAVTTGALGAFTAARVYHTYAYAHGLQPHRGNAWMVGTAAVLVMALNSLYGLATATPPTDKAAA</sequence>
<keyword evidence="18" id="KW-1185">Reference proteome</keyword>
<evidence type="ECO:0000256" key="4">
    <source>
        <dbReference type="ARBA" id="ARBA00010459"/>
    </source>
</evidence>
<keyword evidence="13" id="KW-0472">Membrane</keyword>